<dbReference type="InterPro" id="IPR005135">
    <property type="entry name" value="Endo/exonuclease/phosphatase"/>
</dbReference>
<keyword evidence="3" id="KW-0540">Nuclease</keyword>
<dbReference type="GO" id="GO:0004519">
    <property type="term" value="F:endonuclease activity"/>
    <property type="evidence" value="ECO:0007669"/>
    <property type="project" value="UniProtKB-KW"/>
</dbReference>
<dbReference type="PANTHER" id="PTHR14859:SF15">
    <property type="entry name" value="ENDONUCLEASE_EXONUCLEASE_PHOSPHATASE DOMAIN-CONTAINING PROTEIN"/>
    <property type="match status" value="1"/>
</dbReference>
<dbReference type="PROSITE" id="PS51257">
    <property type="entry name" value="PROKAR_LIPOPROTEIN"/>
    <property type="match status" value="1"/>
</dbReference>
<dbReference type="Gene3D" id="3.60.10.10">
    <property type="entry name" value="Endonuclease/exonuclease/phosphatase"/>
    <property type="match status" value="1"/>
</dbReference>
<keyword evidence="3" id="KW-0378">Hydrolase</keyword>
<protein>
    <submittedName>
        <fullName evidence="3">Metal-dependent hydrolase, endonuclease/exonuclease/phosphatase family</fullName>
    </submittedName>
</protein>
<organism evidence="3 4">
    <name type="scientific">Arachidicoccus rhizosphaerae</name>
    <dbReference type="NCBI Taxonomy" id="551991"/>
    <lineage>
        <taxon>Bacteria</taxon>
        <taxon>Pseudomonadati</taxon>
        <taxon>Bacteroidota</taxon>
        <taxon>Chitinophagia</taxon>
        <taxon>Chitinophagales</taxon>
        <taxon>Chitinophagaceae</taxon>
        <taxon>Arachidicoccus</taxon>
    </lineage>
</organism>
<evidence type="ECO:0000313" key="4">
    <source>
        <dbReference type="Proteomes" id="UP000199041"/>
    </source>
</evidence>
<keyword evidence="3" id="KW-0255">Endonuclease</keyword>
<keyword evidence="1" id="KW-0472">Membrane</keyword>
<dbReference type="OrthoDB" id="635146at2"/>
<dbReference type="GO" id="GO:0006506">
    <property type="term" value="P:GPI anchor biosynthetic process"/>
    <property type="evidence" value="ECO:0007669"/>
    <property type="project" value="TreeGrafter"/>
</dbReference>
<keyword evidence="1" id="KW-1133">Transmembrane helix</keyword>
<dbReference type="Pfam" id="PF03372">
    <property type="entry name" value="Exo_endo_phos"/>
    <property type="match status" value="1"/>
</dbReference>
<accession>A0A1H3VFY1</accession>
<feature type="transmembrane region" description="Helical" evidence="1">
    <location>
        <begin position="72"/>
        <end position="94"/>
    </location>
</feature>
<gene>
    <name evidence="3" type="ORF">SAMN05192529_10170</name>
</gene>
<keyword evidence="3" id="KW-0269">Exonuclease</keyword>
<evidence type="ECO:0000259" key="2">
    <source>
        <dbReference type="Pfam" id="PF03372"/>
    </source>
</evidence>
<dbReference type="InterPro" id="IPR036691">
    <property type="entry name" value="Endo/exonu/phosph_ase_sf"/>
</dbReference>
<reference evidence="3 4" key="1">
    <citation type="submission" date="2016-10" db="EMBL/GenBank/DDBJ databases">
        <authorList>
            <person name="de Groot N.N."/>
        </authorList>
    </citation>
    <scope>NUCLEOTIDE SEQUENCE [LARGE SCALE GENOMIC DNA]</scope>
    <source>
        <strain evidence="3 4">Vu-144</strain>
    </source>
</reference>
<sequence>MPLKFIRRFTRSILLIPTVLVALLFVLACLASELNPERWWFIGAFSLLLPYLIIILIFAFIFWLITKPKASLIPLLALLIGWRQIKVVFSYHMFSSFDTEHKDPKTIRLVSWNVASMYGISQQKSNKKYDRKEIAATIQGLQPDIICLQEFNHSETQGPYADNIGLFSEAYPYHYFSKDVNRKNGFYQSGSIIFSKYPIIRAEKIAYPKGISESFIYADILHGMDTVRIFNVHLQSYKFNAQDYQDIQSIKHQSDSTLQASYSILKKMQLAYSRRAVQASMIRNAADTTKLPSIICGDFNDVPASYAYFKIKGTTRNDAFLKKSWGVGRTFYAIAPTLRIDYILPELRFEIKQFDLIDENLSDHLLLVADLSLKKDPEPKS</sequence>
<dbReference type="GO" id="GO:0004527">
    <property type="term" value="F:exonuclease activity"/>
    <property type="evidence" value="ECO:0007669"/>
    <property type="project" value="UniProtKB-KW"/>
</dbReference>
<dbReference type="GO" id="GO:0016020">
    <property type="term" value="C:membrane"/>
    <property type="evidence" value="ECO:0007669"/>
    <property type="project" value="GOC"/>
</dbReference>
<dbReference type="InterPro" id="IPR051916">
    <property type="entry name" value="GPI-anchor_lipid_remodeler"/>
</dbReference>
<dbReference type="AlphaFoldDB" id="A0A1H3VFY1"/>
<dbReference type="PANTHER" id="PTHR14859">
    <property type="entry name" value="CALCOFLUOR WHITE HYPERSENSITIVE PROTEIN PRECURSOR"/>
    <property type="match status" value="1"/>
</dbReference>
<feature type="transmembrane region" description="Helical" evidence="1">
    <location>
        <begin position="41"/>
        <end position="65"/>
    </location>
</feature>
<keyword evidence="1" id="KW-0812">Transmembrane</keyword>
<dbReference type="EMBL" id="FNQY01000001">
    <property type="protein sequence ID" value="SDZ73659.1"/>
    <property type="molecule type" value="Genomic_DNA"/>
</dbReference>
<dbReference type="STRING" id="551991.SAMN05192529_10170"/>
<proteinExistence type="predicted"/>
<feature type="domain" description="Endonuclease/exonuclease/phosphatase" evidence="2">
    <location>
        <begin position="110"/>
        <end position="364"/>
    </location>
</feature>
<dbReference type="RefSeq" id="WP_091392003.1">
    <property type="nucleotide sequence ID" value="NZ_FNQY01000001.1"/>
</dbReference>
<keyword evidence="4" id="KW-1185">Reference proteome</keyword>
<name>A0A1H3VFY1_9BACT</name>
<dbReference type="SUPFAM" id="SSF56219">
    <property type="entry name" value="DNase I-like"/>
    <property type="match status" value="1"/>
</dbReference>
<evidence type="ECO:0000256" key="1">
    <source>
        <dbReference type="SAM" id="Phobius"/>
    </source>
</evidence>
<dbReference type="CDD" id="cd09084">
    <property type="entry name" value="EEP-2"/>
    <property type="match status" value="1"/>
</dbReference>
<dbReference type="Proteomes" id="UP000199041">
    <property type="component" value="Unassembled WGS sequence"/>
</dbReference>
<evidence type="ECO:0000313" key="3">
    <source>
        <dbReference type="EMBL" id="SDZ73659.1"/>
    </source>
</evidence>